<reference evidence="1" key="1">
    <citation type="submission" date="2020-05" db="EMBL/GenBank/DDBJ databases">
        <authorList>
            <person name="Chiriac C."/>
            <person name="Salcher M."/>
            <person name="Ghai R."/>
            <person name="Kavagutti S V."/>
        </authorList>
    </citation>
    <scope>NUCLEOTIDE SEQUENCE</scope>
</reference>
<protein>
    <submittedName>
        <fullName evidence="1">Unannotated protein</fullName>
    </submittedName>
</protein>
<accession>A0A6J6IRQ7</accession>
<gene>
    <name evidence="1" type="ORF">UFOPK1951_00654</name>
</gene>
<dbReference type="AlphaFoldDB" id="A0A6J6IRQ7"/>
<evidence type="ECO:0000313" key="1">
    <source>
        <dbReference type="EMBL" id="CAB4627013.1"/>
    </source>
</evidence>
<proteinExistence type="predicted"/>
<sequence>MPFFIEPRKIEKDGSGELLLQAELEPIDSNFPWEKISKGLKKIIGEHVSTDTKPLFMIVPGHWADEAIVALPHSCLVIKKGVITGAFFGGQRVTSFFYSDITSVEYNGGSFQGRVDILTSSFGGRSDVDGDIGVLSSIASNSNFRPNSIEMDKNQYKNAKKYFDVLNEMIAKSKSPSGQIVVPKGHSSIADEIGKLADLHQKGLIDDTEFKELKAKLIQE</sequence>
<name>A0A6J6IRQ7_9ZZZZ</name>
<organism evidence="1">
    <name type="scientific">freshwater metagenome</name>
    <dbReference type="NCBI Taxonomy" id="449393"/>
    <lineage>
        <taxon>unclassified sequences</taxon>
        <taxon>metagenomes</taxon>
        <taxon>ecological metagenomes</taxon>
    </lineage>
</organism>
<dbReference type="EMBL" id="CAEZVH010000070">
    <property type="protein sequence ID" value="CAB4627013.1"/>
    <property type="molecule type" value="Genomic_DNA"/>
</dbReference>